<keyword evidence="6 13" id="KW-0949">S-adenosyl-L-methionine</keyword>
<evidence type="ECO:0000256" key="9">
    <source>
        <dbReference type="ARBA" id="ARBA00022756"/>
    </source>
</evidence>
<evidence type="ECO:0000313" key="16">
    <source>
        <dbReference type="Proteomes" id="UP000762703"/>
    </source>
</evidence>
<keyword evidence="5 15" id="KW-0808">Transferase</keyword>
<feature type="binding site" evidence="13">
    <location>
        <position position="71"/>
    </location>
    <ligand>
        <name>[4Fe-4S] cluster</name>
        <dbReference type="ChEBI" id="CHEBI:49883"/>
        <note>4Fe-4S-S-AdoMet</note>
    </ligand>
</feature>
<dbReference type="InterPro" id="IPR002684">
    <property type="entry name" value="Biotin_synth/BioAB"/>
</dbReference>
<feature type="binding site" evidence="13">
    <location>
        <position position="68"/>
    </location>
    <ligand>
        <name>[4Fe-4S] cluster</name>
        <dbReference type="ChEBI" id="CHEBI:49883"/>
        <note>4Fe-4S-S-AdoMet</note>
    </ligand>
</feature>
<gene>
    <name evidence="15" type="primary">bioB</name>
    <name evidence="15" type="ORF">E7Z73_04265</name>
</gene>
<comment type="caution">
    <text evidence="15">The sequence shown here is derived from an EMBL/GenBank/DDBJ whole genome shotgun (WGS) entry which is preliminary data.</text>
</comment>
<dbReference type="Gene3D" id="3.20.20.70">
    <property type="entry name" value="Aldolase class I"/>
    <property type="match status" value="1"/>
</dbReference>
<evidence type="ECO:0000256" key="4">
    <source>
        <dbReference type="ARBA" id="ARBA00022485"/>
    </source>
</evidence>
<dbReference type="Proteomes" id="UP000762703">
    <property type="component" value="Unassembled WGS sequence"/>
</dbReference>
<dbReference type="SFLD" id="SFLDS00029">
    <property type="entry name" value="Radical_SAM"/>
    <property type="match status" value="1"/>
</dbReference>
<keyword evidence="7" id="KW-0001">2Fe-2S</keyword>
<dbReference type="GO" id="GO:0009102">
    <property type="term" value="P:biotin biosynthetic process"/>
    <property type="evidence" value="ECO:0007669"/>
    <property type="project" value="UniProtKB-KW"/>
</dbReference>
<evidence type="ECO:0000256" key="1">
    <source>
        <dbReference type="ARBA" id="ARBA00004942"/>
    </source>
</evidence>
<dbReference type="RefSeq" id="WP_303736594.1">
    <property type="nucleotide sequence ID" value="NZ_SUTE01000034.1"/>
</dbReference>
<dbReference type="SMART" id="SM00876">
    <property type="entry name" value="BATS"/>
    <property type="match status" value="1"/>
</dbReference>
<evidence type="ECO:0000256" key="13">
    <source>
        <dbReference type="PIRSR" id="PIRSR001619-1"/>
    </source>
</evidence>
<dbReference type="InterPro" id="IPR058240">
    <property type="entry name" value="rSAM_sf"/>
</dbReference>
<dbReference type="InterPro" id="IPR024177">
    <property type="entry name" value="Biotin_synthase"/>
</dbReference>
<protein>
    <recommendedName>
        <fullName evidence="3">biotin synthase</fullName>
        <ecNumber evidence="3">2.8.1.6</ecNumber>
    </recommendedName>
</protein>
<keyword evidence="10 13" id="KW-0408">Iron</keyword>
<name>A0A8T3VA68_9EURY</name>
<evidence type="ECO:0000256" key="5">
    <source>
        <dbReference type="ARBA" id="ARBA00022679"/>
    </source>
</evidence>
<keyword evidence="4 13" id="KW-0004">4Fe-4S</keyword>
<evidence type="ECO:0000259" key="14">
    <source>
        <dbReference type="PROSITE" id="PS51918"/>
    </source>
</evidence>
<accession>A0A8T3VA68</accession>
<dbReference type="Pfam" id="PF06968">
    <property type="entry name" value="BATS"/>
    <property type="match status" value="1"/>
</dbReference>
<evidence type="ECO:0000256" key="6">
    <source>
        <dbReference type="ARBA" id="ARBA00022691"/>
    </source>
</evidence>
<evidence type="ECO:0000256" key="3">
    <source>
        <dbReference type="ARBA" id="ARBA00012236"/>
    </source>
</evidence>
<proteinExistence type="inferred from homology"/>
<dbReference type="PANTHER" id="PTHR22976:SF2">
    <property type="entry name" value="BIOTIN SYNTHASE, MITOCHONDRIAL"/>
    <property type="match status" value="1"/>
</dbReference>
<dbReference type="EC" id="2.8.1.6" evidence="3"/>
<dbReference type="InterPro" id="IPR023858">
    <property type="entry name" value="HcgA-like"/>
</dbReference>
<dbReference type="PROSITE" id="PS51918">
    <property type="entry name" value="RADICAL_SAM"/>
    <property type="match status" value="1"/>
</dbReference>
<dbReference type="Pfam" id="PF04055">
    <property type="entry name" value="Radical_SAM"/>
    <property type="match status" value="1"/>
</dbReference>
<dbReference type="SFLD" id="SFLDG01060">
    <property type="entry name" value="BATS_domain_containing"/>
    <property type="match status" value="1"/>
</dbReference>
<dbReference type="AlphaFoldDB" id="A0A8T3VA68"/>
<dbReference type="NCBIfam" id="TIGR03957">
    <property type="entry name" value="rSAM_HmdB"/>
    <property type="match status" value="1"/>
</dbReference>
<organism evidence="15 16">
    <name type="scientific">Methanobrevibacter millerae</name>
    <dbReference type="NCBI Taxonomy" id="230361"/>
    <lineage>
        <taxon>Archaea</taxon>
        <taxon>Methanobacteriati</taxon>
        <taxon>Methanobacteriota</taxon>
        <taxon>Methanomada group</taxon>
        <taxon>Methanobacteria</taxon>
        <taxon>Methanobacteriales</taxon>
        <taxon>Methanobacteriaceae</taxon>
        <taxon>Methanobrevibacter</taxon>
    </lineage>
</organism>
<dbReference type="EMBL" id="SUTE01000034">
    <property type="protein sequence ID" value="MBE6504948.1"/>
    <property type="molecule type" value="Genomic_DNA"/>
</dbReference>
<dbReference type="PANTHER" id="PTHR22976">
    <property type="entry name" value="BIOTIN SYNTHASE"/>
    <property type="match status" value="1"/>
</dbReference>
<dbReference type="SUPFAM" id="SSF102114">
    <property type="entry name" value="Radical SAM enzymes"/>
    <property type="match status" value="1"/>
</dbReference>
<evidence type="ECO:0000256" key="2">
    <source>
        <dbReference type="ARBA" id="ARBA00010765"/>
    </source>
</evidence>
<evidence type="ECO:0000256" key="8">
    <source>
        <dbReference type="ARBA" id="ARBA00022723"/>
    </source>
</evidence>
<dbReference type="SMART" id="SM00729">
    <property type="entry name" value="Elp3"/>
    <property type="match status" value="1"/>
</dbReference>
<dbReference type="InterPro" id="IPR010722">
    <property type="entry name" value="BATS_dom"/>
</dbReference>
<evidence type="ECO:0000256" key="12">
    <source>
        <dbReference type="ARBA" id="ARBA00034078"/>
    </source>
</evidence>
<keyword evidence="11 13" id="KW-0411">Iron-sulfur</keyword>
<evidence type="ECO:0000313" key="15">
    <source>
        <dbReference type="EMBL" id="MBE6504948.1"/>
    </source>
</evidence>
<dbReference type="GO" id="GO:0004076">
    <property type="term" value="F:biotin synthase activity"/>
    <property type="evidence" value="ECO:0007669"/>
    <property type="project" value="UniProtKB-EC"/>
</dbReference>
<dbReference type="GO" id="GO:0051537">
    <property type="term" value="F:2 iron, 2 sulfur cluster binding"/>
    <property type="evidence" value="ECO:0007669"/>
    <property type="project" value="UniProtKB-KW"/>
</dbReference>
<evidence type="ECO:0000256" key="7">
    <source>
        <dbReference type="ARBA" id="ARBA00022714"/>
    </source>
</evidence>
<keyword evidence="9" id="KW-0093">Biotin biosynthesis</keyword>
<comment type="pathway">
    <text evidence="1">Cofactor biosynthesis; biotin biosynthesis; biotin from 7,8-diaminononanoate: step 2/2.</text>
</comment>
<dbReference type="CDD" id="cd01335">
    <property type="entry name" value="Radical_SAM"/>
    <property type="match status" value="1"/>
</dbReference>
<feature type="domain" description="Radical SAM core" evidence="14">
    <location>
        <begin position="48"/>
        <end position="272"/>
    </location>
</feature>
<dbReference type="InterPro" id="IPR013785">
    <property type="entry name" value="Aldolase_TIM"/>
</dbReference>
<sequence length="332" mass="36959">MIDEILNKAKQGKELTDNEFLELLNIDNDEELEKLFKVACEIRDNQSKVIKLTSTVHLTNKCQIQPRCEYCGFAEETSSTGYYNAFYKSNEEILTAVKSIQEAHIPRVSCSGGYGYKGKQAVNACKIVKENSNLEILVNVGGDLTEKSVQDLSNLGVDTICCNLETINEDVFYQRKPGDSLDQRILTCKRVSDAGIGLSSGLLLGLGESKEDRIKHLRYLSNFKTLEEIPIMGFNPYPDTPMADYPAFPLKEQLKMVAITRIMYPEITITMPTPTVGPENVEFSLKAGANNLATVIADNYPHEVKGVGSPNYGNYNKVVNVIEKLDLIPQTI</sequence>
<dbReference type="GO" id="GO:0051539">
    <property type="term" value="F:4 iron, 4 sulfur cluster binding"/>
    <property type="evidence" value="ECO:0007669"/>
    <property type="project" value="UniProtKB-KW"/>
</dbReference>
<dbReference type="SFLD" id="SFLDF00330">
    <property type="entry name" value="HMD_cofactor_maturase_(HmdB-li"/>
    <property type="match status" value="1"/>
</dbReference>
<dbReference type="SFLD" id="SFLDG01279">
    <property type="entry name" value="HMD_cofactor_maturase_(HmdB-li"/>
    <property type="match status" value="1"/>
</dbReference>
<dbReference type="InterPro" id="IPR006638">
    <property type="entry name" value="Elp3/MiaA/NifB-like_rSAM"/>
</dbReference>
<dbReference type="InterPro" id="IPR007197">
    <property type="entry name" value="rSAM"/>
</dbReference>
<keyword evidence="8 13" id="KW-0479">Metal-binding</keyword>
<reference evidence="15" key="1">
    <citation type="submission" date="2019-04" db="EMBL/GenBank/DDBJ databases">
        <title>Evolution of Biomass-Degrading Anaerobic Consortia Revealed by Metagenomics.</title>
        <authorList>
            <person name="Peng X."/>
        </authorList>
    </citation>
    <scope>NUCLEOTIDE SEQUENCE</scope>
    <source>
        <strain evidence="15">SIG12</strain>
    </source>
</reference>
<comment type="similarity">
    <text evidence="2">Belongs to the radical SAM superfamily. Biotin synthase family.</text>
</comment>
<evidence type="ECO:0000256" key="11">
    <source>
        <dbReference type="ARBA" id="ARBA00023014"/>
    </source>
</evidence>
<comment type="cofactor">
    <cofactor evidence="12">
        <name>[2Fe-2S] cluster</name>
        <dbReference type="ChEBI" id="CHEBI:190135"/>
    </cofactor>
</comment>
<evidence type="ECO:0000256" key="10">
    <source>
        <dbReference type="ARBA" id="ARBA00023004"/>
    </source>
</evidence>
<dbReference type="GO" id="GO:0046872">
    <property type="term" value="F:metal ion binding"/>
    <property type="evidence" value="ECO:0007669"/>
    <property type="project" value="UniProtKB-KW"/>
</dbReference>
<dbReference type="PIRSF" id="PIRSF001619">
    <property type="entry name" value="Biotin_synth"/>
    <property type="match status" value="1"/>
</dbReference>
<comment type="cofactor">
    <cofactor evidence="13">
        <name>[4Fe-4S] cluster</name>
        <dbReference type="ChEBI" id="CHEBI:49883"/>
    </cofactor>
    <text evidence="13">Binds 1 [4Fe-4S] cluster. The cluster is coordinated with 3 cysteines and an exchangeable S-adenosyl-L-methionine.</text>
</comment>